<reference evidence="1 2" key="1">
    <citation type="submission" date="2014-09" db="EMBL/GenBank/DDBJ databases">
        <authorList>
            <person name="Magalhaes I.L.F."/>
            <person name="Oliveira U."/>
            <person name="Santos F.R."/>
            <person name="Vidigal T.H.D.A."/>
            <person name="Brescovit A.D."/>
            <person name="Santos A.J."/>
        </authorList>
    </citation>
    <scope>NUCLEOTIDE SEQUENCE [LARGE SCALE GENOMIC DNA]</scope>
</reference>
<dbReference type="PANTHER" id="PTHR14187">
    <property type="entry name" value="ALPHA KINASE/ELONGATION FACTOR 2 KINASE"/>
    <property type="match status" value="1"/>
</dbReference>
<evidence type="ECO:0000313" key="1">
    <source>
        <dbReference type="EMBL" id="CEH17658.1"/>
    </source>
</evidence>
<dbReference type="SUPFAM" id="SSF53067">
    <property type="entry name" value="Actin-like ATPase domain"/>
    <property type="match status" value="1"/>
</dbReference>
<name>A0A0N7LAV7_9BASI</name>
<dbReference type="CDD" id="cd10170">
    <property type="entry name" value="ASKHA_NBD_HSP70"/>
    <property type="match status" value="1"/>
</dbReference>
<proteinExistence type="predicted"/>
<dbReference type="Proteomes" id="UP000054845">
    <property type="component" value="Unassembled WGS sequence"/>
</dbReference>
<dbReference type="Gene3D" id="3.90.640.10">
    <property type="entry name" value="Actin, Chain A, domain 4"/>
    <property type="match status" value="1"/>
</dbReference>
<accession>A0A0N7LAV7</accession>
<dbReference type="OrthoDB" id="2963168at2759"/>
<keyword evidence="2" id="KW-1185">Reference proteome</keyword>
<protein>
    <recommendedName>
        <fullName evidence="3">Molecular chaperones HSP70/HSC70, HSP70 superfamily</fullName>
    </recommendedName>
</protein>
<dbReference type="PANTHER" id="PTHR14187:SF5">
    <property type="entry name" value="HEAT SHOCK 70 KDA PROTEIN 12A"/>
    <property type="match status" value="1"/>
</dbReference>
<dbReference type="EMBL" id="CCYA01000265">
    <property type="protein sequence ID" value="CEH17658.1"/>
    <property type="molecule type" value="Genomic_DNA"/>
</dbReference>
<organism evidence="1 2">
    <name type="scientific">Ceraceosorus bombacis</name>
    <dbReference type="NCBI Taxonomy" id="401625"/>
    <lineage>
        <taxon>Eukaryota</taxon>
        <taxon>Fungi</taxon>
        <taxon>Dikarya</taxon>
        <taxon>Basidiomycota</taxon>
        <taxon>Ustilaginomycotina</taxon>
        <taxon>Exobasidiomycetes</taxon>
        <taxon>Ceraceosorales</taxon>
        <taxon>Ceraceosoraceae</taxon>
        <taxon>Ceraceosorus</taxon>
    </lineage>
</organism>
<sequence>MTVSKQAYSGPKKLIISFDFGVTFSGAAVCLLQSGLVPQPKAVIPWPGAGGARFPSLMYYGAGGQLRGYGPARKVEGPDFAKSLKTGSVIETSKWKLLLRPSHLRIKGMKNSCNDIKLPPGKSAVDVTGDFLELAWKDLVTVLASRNSIEWSALKNGADVVIVLSHPNGWETSQPIALRTAFERACIQTAPQQQVDLRFTTEGQAGIHYIADQLEDGDVTIVVDAGGGTIDISVYHCTKGMYREVALPSCLYAGSTLLDGAAKIIIDEVITDNMLRQKAYYEWAAVKLLLCDKARDVYLNLYINEDCTPPPEGDAPGQFAYVRDGELVITKAGIQEIYKTAIDGTVSSILEKVEHCFKSEKLRVQDRVLKRGKEDQKGLSALVRNIQFTKADEEGQKAVALGAARGAARNLIDTHIAPIHLGIKVKQEYDPVNPEHLARKAKKYVDEITGKWVLDDMFAVLVSKGAKGAEDAGPLEDFTITTWTSGLACTRDEVYIFRGRKCPKWMGDKGFERIQELKIDLAKQGFSCEAKRNKSGQEIFEWKYWLQFRAYGPELETVCTQADKSVVVRANHPGLVAATQQSTKVGPAGARKRLRAH</sequence>
<dbReference type="AlphaFoldDB" id="A0A0N7LAV7"/>
<dbReference type="STRING" id="401625.A0A0N7LAV7"/>
<dbReference type="Gene3D" id="3.30.420.40">
    <property type="match status" value="2"/>
</dbReference>
<evidence type="ECO:0008006" key="3">
    <source>
        <dbReference type="Google" id="ProtNLM"/>
    </source>
</evidence>
<evidence type="ECO:0000313" key="2">
    <source>
        <dbReference type="Proteomes" id="UP000054845"/>
    </source>
</evidence>
<dbReference type="InterPro" id="IPR043129">
    <property type="entry name" value="ATPase_NBD"/>
</dbReference>